<organism evidence="1">
    <name type="scientific">Trypanosoma vivax (strain Y486)</name>
    <dbReference type="NCBI Taxonomy" id="1055687"/>
    <lineage>
        <taxon>Eukaryota</taxon>
        <taxon>Discoba</taxon>
        <taxon>Euglenozoa</taxon>
        <taxon>Kinetoplastea</taxon>
        <taxon>Metakinetoplastina</taxon>
        <taxon>Trypanosomatida</taxon>
        <taxon>Trypanosomatidae</taxon>
        <taxon>Trypanosoma</taxon>
        <taxon>Duttonella</taxon>
    </lineage>
</organism>
<name>G0TTD4_TRYVY</name>
<evidence type="ECO:0000313" key="1">
    <source>
        <dbReference type="EMBL" id="CCC47215.1"/>
    </source>
</evidence>
<proteinExistence type="predicted"/>
<protein>
    <submittedName>
        <fullName evidence="1">Uncharacterized protein</fullName>
    </submittedName>
</protein>
<accession>G0TTD4</accession>
<dbReference type="EMBL" id="HE573019">
    <property type="protein sequence ID" value="CCC47215.1"/>
    <property type="molecule type" value="Genomic_DNA"/>
</dbReference>
<reference evidence="1" key="1">
    <citation type="journal article" date="2012" name="Proc. Natl. Acad. Sci. U.S.A.">
        <title>Antigenic diversity is generated by distinct evolutionary mechanisms in African trypanosome species.</title>
        <authorList>
            <person name="Jackson A.P."/>
            <person name="Berry A."/>
            <person name="Aslett M."/>
            <person name="Allison H.C."/>
            <person name="Burton P."/>
            <person name="Vavrova-Anderson J."/>
            <person name="Brown R."/>
            <person name="Browne H."/>
            <person name="Corton N."/>
            <person name="Hauser H."/>
            <person name="Gamble J."/>
            <person name="Gilderthorp R."/>
            <person name="Marcello L."/>
            <person name="McQuillan J."/>
            <person name="Otto T.D."/>
            <person name="Quail M.A."/>
            <person name="Sanders M.J."/>
            <person name="van Tonder A."/>
            <person name="Ginger M.L."/>
            <person name="Field M.C."/>
            <person name="Barry J.D."/>
            <person name="Hertz-Fowler C."/>
            <person name="Berriman M."/>
        </authorList>
    </citation>
    <scope>NUCLEOTIDE SEQUENCE</scope>
    <source>
        <strain evidence="1">Y486</strain>
    </source>
</reference>
<sequence length="105" mass="12202">MCKISRTQTCALTRGEVCARHCNCVHKYNTTRLEGGRERDEISKTTVAIITREKHTRTWGKKRRPYSNTHTTQLKRKTRTSQCLLSVCFQWIARAIHPTPFPEAN</sequence>
<gene>
    <name evidence="1" type="ORF">TVY486_0303910</name>
</gene>
<dbReference type="AlphaFoldDB" id="G0TTD4"/>